<evidence type="ECO:0000256" key="2">
    <source>
        <dbReference type="ARBA" id="ARBA00022692"/>
    </source>
</evidence>
<evidence type="ECO:0000256" key="3">
    <source>
        <dbReference type="ARBA" id="ARBA00022989"/>
    </source>
</evidence>
<dbReference type="Proteomes" id="UP001053296">
    <property type="component" value="Chromosome"/>
</dbReference>
<keyword evidence="7" id="KW-1185">Reference proteome</keyword>
<dbReference type="RefSeq" id="WP_229594673.1">
    <property type="nucleotide sequence ID" value="NZ_AP024485.1"/>
</dbReference>
<gene>
    <name evidence="6" type="ORF">PSDVSF_11130</name>
</gene>
<proteinExistence type="predicted"/>
<evidence type="ECO:0000256" key="1">
    <source>
        <dbReference type="ARBA" id="ARBA00004141"/>
    </source>
</evidence>
<accession>A0ABM7P4S4</accession>
<keyword evidence="2 5" id="KW-0812">Transmembrane</keyword>
<dbReference type="InterPro" id="IPR006603">
    <property type="entry name" value="PQ-loop_rpt"/>
</dbReference>
<name>A0ABM7P4S4_9BACT</name>
<dbReference type="Gene3D" id="1.20.1280.290">
    <property type="match status" value="1"/>
</dbReference>
<organism evidence="6 7">
    <name type="scientific">Pseudodesulfovibrio sediminis</name>
    <dbReference type="NCBI Taxonomy" id="2810563"/>
    <lineage>
        <taxon>Bacteria</taxon>
        <taxon>Pseudomonadati</taxon>
        <taxon>Thermodesulfobacteriota</taxon>
        <taxon>Desulfovibrionia</taxon>
        <taxon>Desulfovibrionales</taxon>
        <taxon>Desulfovibrionaceae</taxon>
    </lineage>
</organism>
<evidence type="ECO:0000313" key="6">
    <source>
        <dbReference type="EMBL" id="BCS87871.1"/>
    </source>
</evidence>
<comment type="subcellular location">
    <subcellularLocation>
        <location evidence="1">Membrane</location>
        <topology evidence="1">Multi-pass membrane protein</topology>
    </subcellularLocation>
</comment>
<dbReference type="EMBL" id="AP024485">
    <property type="protein sequence ID" value="BCS87871.1"/>
    <property type="molecule type" value="Genomic_DNA"/>
</dbReference>
<keyword evidence="4 5" id="KW-0472">Membrane</keyword>
<dbReference type="InterPro" id="IPR047662">
    <property type="entry name" value="SemiSWEET"/>
</dbReference>
<dbReference type="Pfam" id="PF04193">
    <property type="entry name" value="PQ-loop"/>
    <property type="match status" value="1"/>
</dbReference>
<evidence type="ECO:0000256" key="4">
    <source>
        <dbReference type="ARBA" id="ARBA00023136"/>
    </source>
</evidence>
<evidence type="ECO:0000313" key="7">
    <source>
        <dbReference type="Proteomes" id="UP001053296"/>
    </source>
</evidence>
<evidence type="ECO:0000256" key="5">
    <source>
        <dbReference type="SAM" id="Phobius"/>
    </source>
</evidence>
<keyword evidence="3 5" id="KW-1133">Transmembrane helix</keyword>
<feature type="transmembrane region" description="Helical" evidence="5">
    <location>
        <begin position="37"/>
        <end position="57"/>
    </location>
</feature>
<keyword evidence="6" id="KW-0813">Transport</keyword>
<sequence length="91" mass="10154">MQIDLIEIVGIIAACCTTASFVPQVMHTWKTKSVKDISLKMYGLFSFGLCLWLVYGIRIKSLAIILANSITLTLACSILLMKIVFNKKQDN</sequence>
<protein>
    <submittedName>
        <fullName evidence="6">Sugar transporter SemiSWEET</fullName>
    </submittedName>
</protein>
<feature type="transmembrane region" description="Helical" evidence="5">
    <location>
        <begin position="63"/>
        <end position="85"/>
    </location>
</feature>
<dbReference type="NCBIfam" id="NF037968">
    <property type="entry name" value="SemiSWEET_2"/>
    <property type="match status" value="1"/>
</dbReference>
<reference evidence="6" key="1">
    <citation type="journal article" date="2022" name="Arch. Microbiol.">
        <title>Pseudodesulfovibrio sediminis sp. nov., a mesophilic and neutrophilic sulfate-reducing bacterium isolated from sediment of a brackish lake.</title>
        <authorList>
            <person name="Takahashi A."/>
            <person name="Kojima H."/>
            <person name="Watanabe M."/>
            <person name="Fukui M."/>
        </authorList>
    </citation>
    <scope>NUCLEOTIDE SEQUENCE</scope>
    <source>
        <strain evidence="6">SF6</strain>
    </source>
</reference>
<keyword evidence="6" id="KW-0762">Sugar transport</keyword>
<feature type="transmembrane region" description="Helical" evidence="5">
    <location>
        <begin position="6"/>
        <end position="25"/>
    </location>
</feature>